<dbReference type="Proteomes" id="UP000007488">
    <property type="component" value="Chromosome"/>
</dbReference>
<evidence type="ECO:0000256" key="6">
    <source>
        <dbReference type="ARBA" id="ARBA00023125"/>
    </source>
</evidence>
<dbReference type="EC" id="5.6.2.4" evidence="9"/>
<keyword evidence="5 11" id="KW-0067">ATP-binding</keyword>
<keyword evidence="14" id="KW-1185">Reference proteome</keyword>
<dbReference type="PROSITE" id="PS51198">
    <property type="entry name" value="UVRD_HELICASE_ATP_BIND"/>
    <property type="match status" value="1"/>
</dbReference>
<evidence type="ECO:0000313" key="14">
    <source>
        <dbReference type="Proteomes" id="UP000007488"/>
    </source>
</evidence>
<feature type="domain" description="UvrD-like helicase ATP-binding" evidence="12">
    <location>
        <begin position="11"/>
        <end position="280"/>
    </location>
</feature>
<evidence type="ECO:0000256" key="2">
    <source>
        <dbReference type="ARBA" id="ARBA00022741"/>
    </source>
</evidence>
<dbReference type="Gene3D" id="3.40.50.300">
    <property type="entry name" value="P-loop containing nucleotide triphosphate hydrolases"/>
    <property type="match status" value="2"/>
</dbReference>
<evidence type="ECO:0000256" key="9">
    <source>
        <dbReference type="ARBA" id="ARBA00034808"/>
    </source>
</evidence>
<keyword evidence="2 11" id="KW-0547">Nucleotide-binding</keyword>
<dbReference type="PANTHER" id="PTHR11070">
    <property type="entry name" value="UVRD / RECB / PCRA DNA HELICASE FAMILY MEMBER"/>
    <property type="match status" value="1"/>
</dbReference>
<evidence type="ECO:0000256" key="11">
    <source>
        <dbReference type="PROSITE-ProRule" id="PRU00560"/>
    </source>
</evidence>
<dbReference type="InterPro" id="IPR014016">
    <property type="entry name" value="UvrD-like_ATP-bd"/>
</dbReference>
<keyword evidence="3 11" id="KW-0378">Hydrolase</keyword>
<dbReference type="SUPFAM" id="SSF52540">
    <property type="entry name" value="P-loop containing nucleoside triphosphate hydrolases"/>
    <property type="match status" value="1"/>
</dbReference>
<comment type="catalytic activity">
    <reaction evidence="8">
        <text>Couples ATP hydrolysis with the unwinding of duplex DNA by translocating in the 3'-5' direction.</text>
        <dbReference type="EC" id="5.6.2.4"/>
    </reaction>
</comment>
<dbReference type="Pfam" id="PF00580">
    <property type="entry name" value="UvrD-helicase"/>
    <property type="match status" value="1"/>
</dbReference>
<sequence>MTMNEDLELLLDKLNEQQKTIVMSNDNILVTACPGSGKTRVLTYKLAYTALSNPHSNRKIIAITYTNRAADEIKDRLELLDIDQSAIWAGTIHQFCLEYIIYPYAMSLPRLCKGFTIIDEYVHDQYIQQILDKFSINIPSYQKSKIITMLNNDMEIIETQFPQVVKGYHDLLIQNKEIDFDLILSLSYQILRNHPIASVNIAGIIRSVCVDEYQDTNELQYQIIGILTKTNNRIKVMFVGDTDQAIYTSLGGIAKSIKEIEEITALRFTRETLNGCYRSTQRVIDYYSYFQKESYKIISLATHAELKGIIYLNTSIHKDDIYDCIAELIRHKIDQNVLPEEICVIAPQWFLLYPLSRKLRELLPDISFDAPDISPIKADDMNVFYKLARLIFTEPGKKVPRRKRIATEIIKVLSEEYNILLNEHIDCFWILQKINSIHPNAGNGVDYYKHVIEELFSSCGINREDNSSLYSLYDNFIGKTEERIKRHSLSDDLSAFYKMFREKTGVVITTCHKIKGEEYNTVIAFGIFYGMIPHWDSIFSPVISEVNEAKKMLYVIASRAKESLYLFAEQGRTTSNGAVYALTDILKTYSYDYDT</sequence>
<dbReference type="GO" id="GO:0003677">
    <property type="term" value="F:DNA binding"/>
    <property type="evidence" value="ECO:0007669"/>
    <property type="project" value="UniProtKB-KW"/>
</dbReference>
<dbReference type="OrthoDB" id="9810135at2"/>
<dbReference type="STRING" id="645991.Sgly_0087"/>
<reference evidence="13 14" key="1">
    <citation type="journal article" date="2011" name="Stand. Genomic Sci.">
        <title>Complete genome sequence of Syntrophobotulus glycolicus type strain (FlGlyR).</title>
        <authorList>
            <person name="Han C."/>
            <person name="Mwirichia R."/>
            <person name="Chertkov O."/>
            <person name="Held B."/>
            <person name="Lapidus A."/>
            <person name="Nolan M."/>
            <person name="Lucas S."/>
            <person name="Hammon N."/>
            <person name="Deshpande S."/>
            <person name="Cheng J.F."/>
            <person name="Tapia R."/>
            <person name="Goodwin L."/>
            <person name="Pitluck S."/>
            <person name="Huntemann M."/>
            <person name="Liolios K."/>
            <person name="Ivanova N."/>
            <person name="Pagani I."/>
            <person name="Mavromatis K."/>
            <person name="Ovchinikova G."/>
            <person name="Pati A."/>
            <person name="Chen A."/>
            <person name="Palaniappan K."/>
            <person name="Land M."/>
            <person name="Hauser L."/>
            <person name="Brambilla E.M."/>
            <person name="Rohde M."/>
            <person name="Spring S."/>
            <person name="Sikorski J."/>
            <person name="Goker M."/>
            <person name="Woyke T."/>
            <person name="Bristow J."/>
            <person name="Eisen J.A."/>
            <person name="Markowitz V."/>
            <person name="Hugenholtz P."/>
            <person name="Kyrpides N.C."/>
            <person name="Klenk H.P."/>
            <person name="Detter J.C."/>
        </authorList>
    </citation>
    <scope>NUCLEOTIDE SEQUENCE [LARGE SCALE GENOMIC DNA]</scope>
    <source>
        <strain evidence="14">DSM 8271 / FlGlyR</strain>
    </source>
</reference>
<dbReference type="HOGENOM" id="CLU_004585_6_5_9"/>
<dbReference type="eggNOG" id="COG0210">
    <property type="taxonomic scope" value="Bacteria"/>
</dbReference>
<evidence type="ECO:0000313" key="13">
    <source>
        <dbReference type="EMBL" id="ADY54461.1"/>
    </source>
</evidence>
<keyword evidence="7" id="KW-0413">Isomerase</keyword>
<evidence type="ECO:0000256" key="7">
    <source>
        <dbReference type="ARBA" id="ARBA00023235"/>
    </source>
</evidence>
<dbReference type="AlphaFoldDB" id="F0SV40"/>
<dbReference type="GO" id="GO:0000725">
    <property type="term" value="P:recombinational repair"/>
    <property type="evidence" value="ECO:0007669"/>
    <property type="project" value="TreeGrafter"/>
</dbReference>
<evidence type="ECO:0000256" key="4">
    <source>
        <dbReference type="ARBA" id="ARBA00022806"/>
    </source>
</evidence>
<evidence type="ECO:0000256" key="10">
    <source>
        <dbReference type="ARBA" id="ARBA00048988"/>
    </source>
</evidence>
<keyword evidence="4 11" id="KW-0347">Helicase</keyword>
<reference evidence="14" key="2">
    <citation type="submission" date="2011-02" db="EMBL/GenBank/DDBJ databases">
        <title>The complete genome of Syntrophobotulus glycolicus DSM 8271.</title>
        <authorList>
            <person name="Lucas S."/>
            <person name="Copeland A."/>
            <person name="Lapidus A."/>
            <person name="Bruce D."/>
            <person name="Goodwin L."/>
            <person name="Pitluck S."/>
            <person name="Kyrpides N."/>
            <person name="Mavromatis K."/>
            <person name="Pagani I."/>
            <person name="Ivanova N."/>
            <person name="Mikhailova N."/>
            <person name="Chertkov O."/>
            <person name="Held B."/>
            <person name="Detter J.C."/>
            <person name="Tapia R."/>
            <person name="Han C."/>
            <person name="Land M."/>
            <person name="Hauser L."/>
            <person name="Markowitz V."/>
            <person name="Cheng J.-F."/>
            <person name="Hugenholtz P."/>
            <person name="Woyke T."/>
            <person name="Wu D."/>
            <person name="Spring S."/>
            <person name="Schroeder M."/>
            <person name="Brambilla E."/>
            <person name="Klenk H.-P."/>
            <person name="Eisen J.A."/>
        </authorList>
    </citation>
    <scope>NUCLEOTIDE SEQUENCE [LARGE SCALE GENOMIC DNA]</scope>
    <source>
        <strain evidence="14">DSM 8271 / FlGlyR</strain>
    </source>
</reference>
<dbReference type="GO" id="GO:0016887">
    <property type="term" value="F:ATP hydrolysis activity"/>
    <property type="evidence" value="ECO:0007669"/>
    <property type="project" value="RHEA"/>
</dbReference>
<dbReference type="EMBL" id="CP002547">
    <property type="protein sequence ID" value="ADY54461.1"/>
    <property type="molecule type" value="Genomic_DNA"/>
</dbReference>
<dbReference type="InterPro" id="IPR000212">
    <property type="entry name" value="DNA_helicase_UvrD/REP"/>
</dbReference>
<organism evidence="13 14">
    <name type="scientific">Syntrophobotulus glycolicus (strain DSM 8271 / FlGlyR)</name>
    <dbReference type="NCBI Taxonomy" id="645991"/>
    <lineage>
        <taxon>Bacteria</taxon>
        <taxon>Bacillati</taxon>
        <taxon>Bacillota</taxon>
        <taxon>Clostridia</taxon>
        <taxon>Eubacteriales</taxon>
        <taxon>Desulfitobacteriaceae</taxon>
        <taxon>Syntrophobotulus</taxon>
    </lineage>
</organism>
<dbReference type="PANTHER" id="PTHR11070:SF2">
    <property type="entry name" value="ATP-DEPENDENT DNA HELICASE SRS2"/>
    <property type="match status" value="1"/>
</dbReference>
<keyword evidence="6" id="KW-0238">DNA-binding</keyword>
<dbReference type="GO" id="GO:0043138">
    <property type="term" value="F:3'-5' DNA helicase activity"/>
    <property type="evidence" value="ECO:0007669"/>
    <property type="project" value="UniProtKB-EC"/>
</dbReference>
<dbReference type="InterPro" id="IPR013986">
    <property type="entry name" value="DExx_box_DNA_helicase_dom_sf"/>
</dbReference>
<evidence type="ECO:0000256" key="3">
    <source>
        <dbReference type="ARBA" id="ARBA00022801"/>
    </source>
</evidence>
<evidence type="ECO:0000256" key="1">
    <source>
        <dbReference type="ARBA" id="ARBA00009922"/>
    </source>
</evidence>
<dbReference type="InterPro" id="IPR014017">
    <property type="entry name" value="DNA_helicase_UvrD-like_C"/>
</dbReference>
<evidence type="ECO:0000259" key="12">
    <source>
        <dbReference type="PROSITE" id="PS51198"/>
    </source>
</evidence>
<name>F0SV40_SYNGF</name>
<dbReference type="Gene3D" id="1.10.10.160">
    <property type="match status" value="1"/>
</dbReference>
<proteinExistence type="inferred from homology"/>
<evidence type="ECO:0000256" key="5">
    <source>
        <dbReference type="ARBA" id="ARBA00022840"/>
    </source>
</evidence>
<dbReference type="GO" id="GO:0005524">
    <property type="term" value="F:ATP binding"/>
    <property type="evidence" value="ECO:0007669"/>
    <property type="project" value="UniProtKB-UniRule"/>
</dbReference>
<accession>F0SV40</accession>
<dbReference type="KEGG" id="sgy:Sgly_0087"/>
<dbReference type="CDD" id="cd17932">
    <property type="entry name" value="DEXQc_UvrD"/>
    <property type="match status" value="1"/>
</dbReference>
<comment type="similarity">
    <text evidence="1">Belongs to the helicase family. UvrD subfamily.</text>
</comment>
<feature type="binding site" evidence="11">
    <location>
        <begin position="32"/>
        <end position="39"/>
    </location>
    <ligand>
        <name>ATP</name>
        <dbReference type="ChEBI" id="CHEBI:30616"/>
    </ligand>
</feature>
<protein>
    <recommendedName>
        <fullName evidence="9">DNA 3'-5' helicase</fullName>
        <ecNumber evidence="9">5.6.2.4</ecNumber>
    </recommendedName>
</protein>
<evidence type="ECO:0000256" key="8">
    <source>
        <dbReference type="ARBA" id="ARBA00034617"/>
    </source>
</evidence>
<dbReference type="Pfam" id="PF13361">
    <property type="entry name" value="UvrD_C"/>
    <property type="match status" value="1"/>
</dbReference>
<gene>
    <name evidence="13" type="ordered locus">Sgly_0087</name>
</gene>
<dbReference type="InterPro" id="IPR027417">
    <property type="entry name" value="P-loop_NTPase"/>
</dbReference>
<comment type="catalytic activity">
    <reaction evidence="10">
        <text>ATP + H2O = ADP + phosphate + H(+)</text>
        <dbReference type="Rhea" id="RHEA:13065"/>
        <dbReference type="ChEBI" id="CHEBI:15377"/>
        <dbReference type="ChEBI" id="CHEBI:15378"/>
        <dbReference type="ChEBI" id="CHEBI:30616"/>
        <dbReference type="ChEBI" id="CHEBI:43474"/>
        <dbReference type="ChEBI" id="CHEBI:456216"/>
        <dbReference type="EC" id="5.6.2.4"/>
    </reaction>
</comment>